<dbReference type="GO" id="GO:0071949">
    <property type="term" value="F:FAD binding"/>
    <property type="evidence" value="ECO:0007669"/>
    <property type="project" value="InterPro"/>
</dbReference>
<keyword evidence="5" id="KW-0560">Oxidoreductase</keyword>
<dbReference type="Gene3D" id="3.40.462.20">
    <property type="match status" value="1"/>
</dbReference>
<evidence type="ECO:0000256" key="5">
    <source>
        <dbReference type="ARBA" id="ARBA00023002"/>
    </source>
</evidence>
<accession>A0JC69</accession>
<dbReference type="InterPro" id="IPR012951">
    <property type="entry name" value="BBE"/>
</dbReference>
<dbReference type="InterPro" id="IPR016166">
    <property type="entry name" value="FAD-bd_PCMH"/>
</dbReference>
<dbReference type="GO" id="GO:0016491">
    <property type="term" value="F:oxidoreductase activity"/>
    <property type="evidence" value="ECO:0007669"/>
    <property type="project" value="UniProtKB-KW"/>
</dbReference>
<evidence type="ECO:0000256" key="1">
    <source>
        <dbReference type="ARBA" id="ARBA00001974"/>
    </source>
</evidence>
<comment type="similarity">
    <text evidence="2">Belongs to the oxygen-dependent FAD-linked oxidoreductase family.</text>
</comment>
<dbReference type="PANTHER" id="PTHR42973:SF39">
    <property type="entry name" value="FAD-BINDING PCMH-TYPE DOMAIN-CONTAINING PROTEIN"/>
    <property type="match status" value="1"/>
</dbReference>
<evidence type="ECO:0000313" key="6">
    <source>
        <dbReference type="EMBL" id="BAF36643.1"/>
    </source>
</evidence>
<dbReference type="RefSeq" id="WP_012380454.1">
    <property type="nucleotide sequence ID" value="NZ_BAABSR010000135.1"/>
</dbReference>
<dbReference type="PROSITE" id="PS51387">
    <property type="entry name" value="FAD_PCMH"/>
    <property type="match status" value="1"/>
</dbReference>
<protein>
    <submittedName>
        <fullName evidence="6">Putative FAD-dependent oxygenase</fullName>
    </submittedName>
</protein>
<sequence>MIVAGQTGHAGIAESALDGLVARLRGEVFTPRDAGYERELAGFNRIGRHRPDVIVAAQSAGDVSAAVSFAAREALPVAVQATGHGIAASARGGVLVSTRRMNAVAVDPLTRTAHVEAGAQWHQVIAAGAPHGLAPLNGSSPLVGVVGYTLGGGLGPLGRQYGYAADHVTCIEVVTADGSILRVTRDRHPDLFWALRGGKGNFGIVTGLWFGLVPVRRLHGGGIYFPGEQAAQALHTWRQWTATVPEEMTSSVALLRLPDVPDVPEFLRGTFAAHVRIAFTGRAEEGERLVRPLRECGTPLADTVGEMPYTAVADIHQDPVHPLPYHERNIVLRELGSDAMEALLRAAGAGSSCGDLMVEVRHLGGALSRPAEVPNAVGARDGAFTLATLSPPDSPDVVLGAMEPWGTGRRYLNFLAGADTAGSAAECFDPETLGRLARVKAAVDPGNLFRLNHNIAPLP</sequence>
<keyword evidence="3" id="KW-0285">Flavoprotein</keyword>
<keyword evidence="4" id="KW-0274">FAD</keyword>
<dbReference type="AlphaFoldDB" id="A0JC69"/>
<dbReference type="EMBL" id="AB259663">
    <property type="protein sequence ID" value="BAF36643.1"/>
    <property type="molecule type" value="Genomic_DNA"/>
</dbReference>
<dbReference type="InterPro" id="IPR006093">
    <property type="entry name" value="Oxy_OxRdtase_FAD_BS"/>
</dbReference>
<dbReference type="Pfam" id="PF01565">
    <property type="entry name" value="FAD_binding_4"/>
    <property type="match status" value="1"/>
</dbReference>
<dbReference type="OMA" id="EPGYERC"/>
<name>A0JC69_STRGR</name>
<dbReference type="InterPro" id="IPR016169">
    <property type="entry name" value="FAD-bd_PCMH_sub2"/>
</dbReference>
<dbReference type="Gene3D" id="3.30.43.10">
    <property type="entry name" value="Uridine Diphospho-n-acetylenolpyruvylglucosamine Reductase, domain 2"/>
    <property type="match status" value="1"/>
</dbReference>
<dbReference type="InterPro" id="IPR050416">
    <property type="entry name" value="FAD-linked_Oxidoreductase"/>
</dbReference>
<evidence type="ECO:0000256" key="4">
    <source>
        <dbReference type="ARBA" id="ARBA00022827"/>
    </source>
</evidence>
<dbReference type="Gene3D" id="3.30.465.10">
    <property type="match status" value="1"/>
</dbReference>
<dbReference type="PANTHER" id="PTHR42973">
    <property type="entry name" value="BINDING OXIDOREDUCTASE, PUTATIVE (AFU_ORTHOLOGUE AFUA_1G17690)-RELATED"/>
    <property type="match status" value="1"/>
</dbReference>
<evidence type="ECO:0000256" key="2">
    <source>
        <dbReference type="ARBA" id="ARBA00005466"/>
    </source>
</evidence>
<gene>
    <name evidence="6" type="primary">griA</name>
</gene>
<dbReference type="SUPFAM" id="SSF56176">
    <property type="entry name" value="FAD-binding/transporter-associated domain-like"/>
    <property type="match status" value="1"/>
</dbReference>
<dbReference type="InterPro" id="IPR036318">
    <property type="entry name" value="FAD-bd_PCMH-like_sf"/>
</dbReference>
<organism evidence="6">
    <name type="scientific">Streptomyces griseus</name>
    <dbReference type="NCBI Taxonomy" id="1911"/>
    <lineage>
        <taxon>Bacteria</taxon>
        <taxon>Bacillati</taxon>
        <taxon>Actinomycetota</taxon>
        <taxon>Actinomycetes</taxon>
        <taxon>Kitasatosporales</taxon>
        <taxon>Streptomycetaceae</taxon>
        <taxon>Streptomyces</taxon>
    </lineage>
</organism>
<proteinExistence type="inferred from homology"/>
<reference evidence="6" key="2">
    <citation type="journal article" date="2006" name="J. Biol. Chem.">
        <title>Novel benzene ring biosynthesis from C(3) and C(4) primary metabolites by two enzymes.</title>
        <authorList>
            <person name="Suzuki H."/>
            <person name="Ohnishi Y."/>
            <person name="Furusho Y."/>
            <person name="Sakuda S."/>
            <person name="Horinouchi S."/>
        </authorList>
    </citation>
    <scope>NUCLEOTIDE SEQUENCE</scope>
    <source>
        <strain evidence="6">IFO 13350</strain>
    </source>
</reference>
<dbReference type="InterPro" id="IPR006094">
    <property type="entry name" value="Oxid_FAD_bind_N"/>
</dbReference>
<dbReference type="Pfam" id="PF08031">
    <property type="entry name" value="BBE"/>
    <property type="match status" value="1"/>
</dbReference>
<comment type="cofactor">
    <cofactor evidence="1">
        <name>FAD</name>
        <dbReference type="ChEBI" id="CHEBI:57692"/>
    </cofactor>
</comment>
<dbReference type="PROSITE" id="PS00862">
    <property type="entry name" value="OX2_COVAL_FAD"/>
    <property type="match status" value="1"/>
</dbReference>
<reference evidence="6" key="1">
    <citation type="journal article" date="2006" name="J. Biol. Chem.">
        <title>A novel o-aminophenol oxidase responsible for formation of the phenoxazinone chromophore of grixazone.</title>
        <authorList>
            <person name="Suzuki H."/>
            <person name="Furusho Y."/>
            <person name="Higashi T."/>
            <person name="Ohnishi Y."/>
            <person name="Horinouchi S."/>
        </authorList>
    </citation>
    <scope>NUCLEOTIDE SEQUENCE</scope>
    <source>
        <strain evidence="6">IFO 13350</strain>
    </source>
</reference>
<evidence type="ECO:0000256" key="3">
    <source>
        <dbReference type="ARBA" id="ARBA00022630"/>
    </source>
</evidence>
<dbReference type="InterPro" id="IPR016167">
    <property type="entry name" value="FAD-bd_PCMH_sub1"/>
</dbReference>